<proteinExistence type="predicted"/>
<sequence length="171" mass="19544">MDANIAELRELVSWWGTYLDLDSIDWGEIEEAAGHPFPLDFKRFCMEFPPVAFQDALFIRHPESDFGVEDEWENVSRSVASFLELTPDFPFSIYPEPGRTLIPWGNYEEQIYFWWLAEGEPDDWSVVVTDGTGSQWEAFPGTMTDCLLELLQGSQRLAITEHLGGSPRFAG</sequence>
<name>A0A8J7GGH0_9ACTN</name>
<dbReference type="RefSeq" id="WP_197003253.1">
    <property type="nucleotide sequence ID" value="NZ_BONS01000039.1"/>
</dbReference>
<protein>
    <recommendedName>
        <fullName evidence="3">Knr4/Smi1-like domain-containing protein</fullName>
    </recommendedName>
</protein>
<evidence type="ECO:0008006" key="3">
    <source>
        <dbReference type="Google" id="ProtNLM"/>
    </source>
</evidence>
<evidence type="ECO:0000313" key="1">
    <source>
        <dbReference type="EMBL" id="MBG6136252.1"/>
    </source>
</evidence>
<reference evidence="1" key="1">
    <citation type="submission" date="2020-11" db="EMBL/GenBank/DDBJ databases">
        <title>Sequencing the genomes of 1000 actinobacteria strains.</title>
        <authorList>
            <person name="Klenk H.-P."/>
        </authorList>
    </citation>
    <scope>NUCLEOTIDE SEQUENCE</scope>
    <source>
        <strain evidence="1">DSM 45356</strain>
    </source>
</reference>
<gene>
    <name evidence="1" type="ORF">IW245_002446</name>
</gene>
<dbReference type="InterPro" id="IPR037883">
    <property type="entry name" value="Knr4/Smi1-like_sf"/>
</dbReference>
<accession>A0A8J7GGH0</accession>
<evidence type="ECO:0000313" key="2">
    <source>
        <dbReference type="Proteomes" id="UP000622552"/>
    </source>
</evidence>
<comment type="caution">
    <text evidence="1">The sequence shown here is derived from an EMBL/GenBank/DDBJ whole genome shotgun (WGS) entry which is preliminary data.</text>
</comment>
<dbReference type="AlphaFoldDB" id="A0A8J7GGH0"/>
<organism evidence="1 2">
    <name type="scientific">Longispora fulva</name>
    <dbReference type="NCBI Taxonomy" id="619741"/>
    <lineage>
        <taxon>Bacteria</taxon>
        <taxon>Bacillati</taxon>
        <taxon>Actinomycetota</taxon>
        <taxon>Actinomycetes</taxon>
        <taxon>Micromonosporales</taxon>
        <taxon>Micromonosporaceae</taxon>
        <taxon>Longispora</taxon>
    </lineage>
</organism>
<dbReference type="SUPFAM" id="SSF160631">
    <property type="entry name" value="SMI1/KNR4-like"/>
    <property type="match status" value="1"/>
</dbReference>
<keyword evidence="2" id="KW-1185">Reference proteome</keyword>
<dbReference type="Proteomes" id="UP000622552">
    <property type="component" value="Unassembled WGS sequence"/>
</dbReference>
<dbReference type="EMBL" id="JADOUF010000001">
    <property type="protein sequence ID" value="MBG6136252.1"/>
    <property type="molecule type" value="Genomic_DNA"/>
</dbReference>